<evidence type="ECO:0000313" key="2">
    <source>
        <dbReference type="EMBL" id="KAK4288260.1"/>
    </source>
</evidence>
<accession>A0AAE1TM16</accession>
<protein>
    <submittedName>
        <fullName evidence="2">Uncharacterized protein</fullName>
    </submittedName>
</protein>
<feature type="region of interest" description="Disordered" evidence="1">
    <location>
        <begin position="47"/>
        <end position="80"/>
    </location>
</feature>
<sequence>MTETETSRHTWGVTEKGRKVRGAGMNWLHGVGEQGLNVRKGVWTGRGEMMERGGGTLTEMKNRETEREGGGGEREKLSPV</sequence>
<organism evidence="2 3">
    <name type="scientific">Petrolisthes manimaculis</name>
    <dbReference type="NCBI Taxonomy" id="1843537"/>
    <lineage>
        <taxon>Eukaryota</taxon>
        <taxon>Metazoa</taxon>
        <taxon>Ecdysozoa</taxon>
        <taxon>Arthropoda</taxon>
        <taxon>Crustacea</taxon>
        <taxon>Multicrustacea</taxon>
        <taxon>Malacostraca</taxon>
        <taxon>Eumalacostraca</taxon>
        <taxon>Eucarida</taxon>
        <taxon>Decapoda</taxon>
        <taxon>Pleocyemata</taxon>
        <taxon>Anomura</taxon>
        <taxon>Galatheoidea</taxon>
        <taxon>Porcellanidae</taxon>
        <taxon>Petrolisthes</taxon>
    </lineage>
</organism>
<dbReference type="Proteomes" id="UP001292094">
    <property type="component" value="Unassembled WGS sequence"/>
</dbReference>
<comment type="caution">
    <text evidence="2">The sequence shown here is derived from an EMBL/GenBank/DDBJ whole genome shotgun (WGS) entry which is preliminary data.</text>
</comment>
<dbReference type="EMBL" id="JAWZYT010006391">
    <property type="protein sequence ID" value="KAK4288260.1"/>
    <property type="molecule type" value="Genomic_DNA"/>
</dbReference>
<proteinExistence type="predicted"/>
<dbReference type="AlphaFoldDB" id="A0AAE1TM16"/>
<keyword evidence="3" id="KW-1185">Reference proteome</keyword>
<evidence type="ECO:0000256" key="1">
    <source>
        <dbReference type="SAM" id="MobiDB-lite"/>
    </source>
</evidence>
<name>A0AAE1TM16_9EUCA</name>
<gene>
    <name evidence="2" type="ORF">Pmani_038701</name>
</gene>
<feature type="compositionally biased region" description="Basic and acidic residues" evidence="1">
    <location>
        <begin position="60"/>
        <end position="80"/>
    </location>
</feature>
<evidence type="ECO:0000313" key="3">
    <source>
        <dbReference type="Proteomes" id="UP001292094"/>
    </source>
</evidence>
<reference evidence="2" key="1">
    <citation type="submission" date="2023-11" db="EMBL/GenBank/DDBJ databases">
        <title>Genome assemblies of two species of porcelain crab, Petrolisthes cinctipes and Petrolisthes manimaculis (Anomura: Porcellanidae).</title>
        <authorList>
            <person name="Angst P."/>
        </authorList>
    </citation>
    <scope>NUCLEOTIDE SEQUENCE</scope>
    <source>
        <strain evidence="2">PB745_02</strain>
        <tissue evidence="2">Gill</tissue>
    </source>
</reference>